<keyword evidence="7" id="KW-0175">Coiled coil</keyword>
<name>A0A520S0F1_9GAMM</name>
<evidence type="ECO:0000313" key="11">
    <source>
        <dbReference type="EMBL" id="RZO75948.1"/>
    </source>
</evidence>
<feature type="chain" id="PRO_5021826019" evidence="9">
    <location>
        <begin position="23"/>
        <end position="457"/>
    </location>
</feature>
<comment type="subcellular location">
    <subcellularLocation>
        <location evidence="1">Cell membrane</location>
        <topology evidence="1">Multi-pass membrane protein</topology>
    </subcellularLocation>
    <subcellularLocation>
        <location evidence="6">Membrane</location>
        <topology evidence="6">Multi-pass membrane protein</topology>
    </subcellularLocation>
</comment>
<dbReference type="InterPro" id="IPR017270">
    <property type="entry name" value="MotA/TolQ/ExbB-rel"/>
</dbReference>
<evidence type="ECO:0000256" key="9">
    <source>
        <dbReference type="SAM" id="SignalP"/>
    </source>
</evidence>
<evidence type="ECO:0000256" key="8">
    <source>
        <dbReference type="SAM" id="Phobius"/>
    </source>
</evidence>
<feature type="coiled-coil region" evidence="7">
    <location>
        <begin position="69"/>
        <end position="103"/>
    </location>
</feature>
<organism evidence="11 12">
    <name type="scientific">OM182 bacterium</name>
    <dbReference type="NCBI Taxonomy" id="2510334"/>
    <lineage>
        <taxon>Bacteria</taxon>
        <taxon>Pseudomonadati</taxon>
        <taxon>Pseudomonadota</taxon>
        <taxon>Gammaproteobacteria</taxon>
        <taxon>OMG group</taxon>
        <taxon>OM182 clade</taxon>
    </lineage>
</organism>
<dbReference type="GO" id="GO:0005886">
    <property type="term" value="C:plasma membrane"/>
    <property type="evidence" value="ECO:0007669"/>
    <property type="project" value="UniProtKB-SubCell"/>
</dbReference>
<evidence type="ECO:0000313" key="12">
    <source>
        <dbReference type="Proteomes" id="UP000316199"/>
    </source>
</evidence>
<accession>A0A520S0F1</accession>
<keyword evidence="5 8" id="KW-0472">Membrane</keyword>
<evidence type="ECO:0000256" key="1">
    <source>
        <dbReference type="ARBA" id="ARBA00004651"/>
    </source>
</evidence>
<feature type="signal peptide" evidence="9">
    <location>
        <begin position="1"/>
        <end position="22"/>
    </location>
</feature>
<dbReference type="PANTHER" id="PTHR30625:SF11">
    <property type="entry name" value="MOTA_TOLQ_EXBB PROTON CHANNEL DOMAIN-CONTAINING PROTEIN"/>
    <property type="match status" value="1"/>
</dbReference>
<gene>
    <name evidence="11" type="ORF">EVA68_05740</name>
</gene>
<keyword evidence="2" id="KW-1003">Cell membrane</keyword>
<evidence type="ECO:0000256" key="2">
    <source>
        <dbReference type="ARBA" id="ARBA00022475"/>
    </source>
</evidence>
<comment type="similarity">
    <text evidence="6">Belongs to the exbB/tolQ family.</text>
</comment>
<keyword evidence="6" id="KW-0653">Protein transport</keyword>
<dbReference type="Proteomes" id="UP000316199">
    <property type="component" value="Unassembled WGS sequence"/>
</dbReference>
<feature type="transmembrane region" description="Helical" evidence="8">
    <location>
        <begin position="407"/>
        <end position="431"/>
    </location>
</feature>
<keyword evidence="6" id="KW-0813">Transport</keyword>
<dbReference type="PANTHER" id="PTHR30625">
    <property type="entry name" value="PROTEIN TOLQ"/>
    <property type="match status" value="1"/>
</dbReference>
<evidence type="ECO:0000259" key="10">
    <source>
        <dbReference type="Pfam" id="PF01618"/>
    </source>
</evidence>
<evidence type="ECO:0000256" key="5">
    <source>
        <dbReference type="ARBA" id="ARBA00023136"/>
    </source>
</evidence>
<sequence length="457" mass="50278">MKKILMISCVAALFVSSITWSAEEDEEIEAKSIVELLQLVRDGKISNRRLNESREREFLADKTSQQRSVRNAEAAQRREEARSERLEAQFEKNEQDIAAKQEILQRRLGSLRELFGVLQQVSGDTQGVVEGSIVSAEFPGRGVWLGEFAQSMGRSSKLASIEEIERLWLELQHEMTESGKVSRFSAEVTKLDGSKSEQEVIRVGDYNLISNGEYVAYDLNTGLITELPKQPASRFVSSADDLQDASTGFVPFALDPTRGQLLQLQIEVPTIEERVRQGGIPGYVIILLGIIALLLSIERFYNLNIIGKRVDDQIMDPENADGNNPLGRILQVYQDNPKADAENLVLKLDEAILKEEPAINTRIAFIKIISMVAPLLGLLGTVIGMIVTFQAITLFGTGDPKTMAGGISQALITTVLGLVVAIPTVLLHSIVSAKATSIKHILTEQSAGLIAQHSEKS</sequence>
<protein>
    <submittedName>
        <fullName evidence="11">MotA/TolQ/ExbB proton channel family protein</fullName>
    </submittedName>
</protein>
<evidence type="ECO:0000256" key="7">
    <source>
        <dbReference type="SAM" id="Coils"/>
    </source>
</evidence>
<dbReference type="GO" id="GO:0017038">
    <property type="term" value="P:protein import"/>
    <property type="evidence" value="ECO:0007669"/>
    <property type="project" value="TreeGrafter"/>
</dbReference>
<feature type="domain" description="MotA/TolQ/ExbB proton channel" evidence="10">
    <location>
        <begin position="324"/>
        <end position="440"/>
    </location>
</feature>
<reference evidence="11 12" key="1">
    <citation type="submission" date="2019-02" db="EMBL/GenBank/DDBJ databases">
        <title>Prokaryotic population dynamics and viral predation in marine succession experiment using metagenomics: the confinement effect.</title>
        <authorList>
            <person name="Haro-Moreno J.M."/>
            <person name="Rodriguez-Valera F."/>
            <person name="Lopez-Perez M."/>
        </authorList>
    </citation>
    <scope>NUCLEOTIDE SEQUENCE [LARGE SCALE GENOMIC DNA]</scope>
    <source>
        <strain evidence="11">MED-G157</strain>
    </source>
</reference>
<evidence type="ECO:0000256" key="6">
    <source>
        <dbReference type="RuleBase" id="RU004057"/>
    </source>
</evidence>
<evidence type="ECO:0000256" key="4">
    <source>
        <dbReference type="ARBA" id="ARBA00022989"/>
    </source>
</evidence>
<keyword evidence="9" id="KW-0732">Signal</keyword>
<dbReference type="PIRSF" id="PIRSF037714">
    <property type="entry name" value="TolR"/>
    <property type="match status" value="1"/>
</dbReference>
<dbReference type="EMBL" id="SHAG01000021">
    <property type="protein sequence ID" value="RZO75948.1"/>
    <property type="molecule type" value="Genomic_DNA"/>
</dbReference>
<keyword evidence="3 8" id="KW-0812">Transmembrane</keyword>
<dbReference type="InterPro" id="IPR050790">
    <property type="entry name" value="ExbB/TolQ_transport"/>
</dbReference>
<keyword evidence="4 8" id="KW-1133">Transmembrane helix</keyword>
<feature type="transmembrane region" description="Helical" evidence="8">
    <location>
        <begin position="280"/>
        <end position="301"/>
    </location>
</feature>
<comment type="caution">
    <text evidence="11">The sequence shown here is derived from an EMBL/GenBank/DDBJ whole genome shotgun (WGS) entry which is preliminary data.</text>
</comment>
<dbReference type="AlphaFoldDB" id="A0A520S0F1"/>
<evidence type="ECO:0000256" key="3">
    <source>
        <dbReference type="ARBA" id="ARBA00022692"/>
    </source>
</evidence>
<dbReference type="Pfam" id="PF01618">
    <property type="entry name" value="MotA_ExbB"/>
    <property type="match status" value="1"/>
</dbReference>
<proteinExistence type="inferred from homology"/>
<dbReference type="InterPro" id="IPR002898">
    <property type="entry name" value="MotA_ExbB_proton_chnl"/>
</dbReference>
<feature type="transmembrane region" description="Helical" evidence="8">
    <location>
        <begin position="372"/>
        <end position="395"/>
    </location>
</feature>